<evidence type="ECO:0000313" key="2">
    <source>
        <dbReference type="Proteomes" id="UP000037510"/>
    </source>
</evidence>
<reference evidence="1 2" key="1">
    <citation type="journal article" date="2015" name="Genome Biol. Evol.">
        <title>The genome of winter moth (Operophtera brumata) provides a genomic perspective on sexual dimorphism and phenology.</title>
        <authorList>
            <person name="Derks M.F."/>
            <person name="Smit S."/>
            <person name="Salis L."/>
            <person name="Schijlen E."/>
            <person name="Bossers A."/>
            <person name="Mateman C."/>
            <person name="Pijl A.S."/>
            <person name="de Ridder D."/>
            <person name="Groenen M.A."/>
            <person name="Visser M.E."/>
            <person name="Megens H.J."/>
        </authorList>
    </citation>
    <scope>NUCLEOTIDE SEQUENCE [LARGE SCALE GENOMIC DNA]</scope>
    <source>
        <strain evidence="1">WM2013NL</strain>
        <tissue evidence="1">Head and thorax</tissue>
    </source>
</reference>
<protein>
    <submittedName>
        <fullName evidence="1">Uncharacterized protein</fullName>
    </submittedName>
</protein>
<evidence type="ECO:0000313" key="1">
    <source>
        <dbReference type="EMBL" id="KOB77591.1"/>
    </source>
</evidence>
<dbReference type="STRING" id="104452.A0A0L7LQX2"/>
<dbReference type="AlphaFoldDB" id="A0A0L7LQX2"/>
<proteinExistence type="predicted"/>
<feature type="non-terminal residue" evidence="1">
    <location>
        <position position="189"/>
    </location>
</feature>
<dbReference type="SUPFAM" id="SSF53335">
    <property type="entry name" value="S-adenosyl-L-methionine-dependent methyltransferases"/>
    <property type="match status" value="1"/>
</dbReference>
<sequence length="189" mass="21876">MEDNIVNDVIVLYEQKKWKEIGEKFHDHPDRNKLLWVFPSEKDFQFLAGCVKELRCERMLSIGCGSGLLEWMFTEATGYPVAGVEVDNAWWHYKYAPPMFIPLLFTYPQLGNDVIHALHDTSTALLFCYFNNRPAFNDYLEHFKGNVIVIIGPGDGKHVHTDPKPFNDVSNEWELFMSQEVRNSGDFIA</sequence>
<dbReference type="InterPro" id="IPR029063">
    <property type="entry name" value="SAM-dependent_MTases_sf"/>
</dbReference>
<comment type="caution">
    <text evidence="1">The sequence shown here is derived from an EMBL/GenBank/DDBJ whole genome shotgun (WGS) entry which is preliminary data.</text>
</comment>
<keyword evidence="2" id="KW-1185">Reference proteome</keyword>
<dbReference type="EMBL" id="JTDY01000347">
    <property type="protein sequence ID" value="KOB77591.1"/>
    <property type="molecule type" value="Genomic_DNA"/>
</dbReference>
<gene>
    <name evidence="1" type="ORF">OBRU01_01977</name>
</gene>
<organism evidence="1 2">
    <name type="scientific">Operophtera brumata</name>
    <name type="common">Winter moth</name>
    <name type="synonym">Phalaena brumata</name>
    <dbReference type="NCBI Taxonomy" id="104452"/>
    <lineage>
        <taxon>Eukaryota</taxon>
        <taxon>Metazoa</taxon>
        <taxon>Ecdysozoa</taxon>
        <taxon>Arthropoda</taxon>
        <taxon>Hexapoda</taxon>
        <taxon>Insecta</taxon>
        <taxon>Pterygota</taxon>
        <taxon>Neoptera</taxon>
        <taxon>Endopterygota</taxon>
        <taxon>Lepidoptera</taxon>
        <taxon>Glossata</taxon>
        <taxon>Ditrysia</taxon>
        <taxon>Geometroidea</taxon>
        <taxon>Geometridae</taxon>
        <taxon>Larentiinae</taxon>
        <taxon>Operophtera</taxon>
    </lineage>
</organism>
<dbReference type="Proteomes" id="UP000037510">
    <property type="component" value="Unassembled WGS sequence"/>
</dbReference>
<accession>A0A0L7LQX2</accession>
<name>A0A0L7LQX2_OPEBR</name>